<evidence type="ECO:0000256" key="5">
    <source>
        <dbReference type="ARBA" id="ARBA00022729"/>
    </source>
</evidence>
<name>A0A9E7JZ98_9LILI</name>
<evidence type="ECO:0000256" key="9">
    <source>
        <dbReference type="ARBA" id="ARBA00023180"/>
    </source>
</evidence>
<dbReference type="InterPro" id="IPR032799">
    <property type="entry name" value="TAXi_C"/>
</dbReference>
<evidence type="ECO:0000256" key="1">
    <source>
        <dbReference type="ARBA" id="ARBA00004193"/>
    </source>
</evidence>
<keyword evidence="10" id="KW-0449">Lipoprotein</keyword>
<proteinExistence type="inferred from homology"/>
<dbReference type="EMBL" id="CP097506">
    <property type="protein sequence ID" value="URD99165.1"/>
    <property type="molecule type" value="Genomic_DNA"/>
</dbReference>
<gene>
    <name evidence="14" type="ORF">MUK42_31888</name>
</gene>
<dbReference type="OrthoDB" id="2747330at2759"/>
<dbReference type="GO" id="GO:0005886">
    <property type="term" value="C:plasma membrane"/>
    <property type="evidence" value="ECO:0007669"/>
    <property type="project" value="UniProtKB-SubCell"/>
</dbReference>
<dbReference type="InterPro" id="IPR001969">
    <property type="entry name" value="Aspartic_peptidase_AS"/>
</dbReference>
<comment type="subcellular location">
    <subcellularLocation>
        <location evidence="1">Cell membrane</location>
        <topology evidence="1">Lipid-anchor</topology>
    </subcellularLocation>
</comment>
<dbReference type="InterPro" id="IPR001461">
    <property type="entry name" value="Aspartic_peptidase_A1"/>
</dbReference>
<dbReference type="PANTHER" id="PTHR13683">
    <property type="entry name" value="ASPARTYL PROTEASES"/>
    <property type="match status" value="1"/>
</dbReference>
<evidence type="ECO:0000259" key="13">
    <source>
        <dbReference type="PROSITE" id="PS51767"/>
    </source>
</evidence>
<dbReference type="GO" id="GO:0006508">
    <property type="term" value="P:proteolysis"/>
    <property type="evidence" value="ECO:0007669"/>
    <property type="project" value="UniProtKB-KW"/>
</dbReference>
<feature type="active site" evidence="11">
    <location>
        <position position="144"/>
    </location>
</feature>
<dbReference type="Pfam" id="PF14541">
    <property type="entry name" value="TAXi_C"/>
    <property type="match status" value="1"/>
</dbReference>
<sequence length="523" mass="56326">MTSSRIESNNPSSHDSFAPRLIPSSSIPMASPALGLLLLLATALIPAPASAIGFQLHHRFSGRVRRWAEARAVPGAWWPEKGTAEYYAALAHHDRALRGRALAAASDLSFADGNATVRLSSLGFLHYAIVSLGTPNMTFLVALDTGSDLFWVPCDCKQCAPTTSPDYGENVSFNIYSPNASSTSKKVLCSNGLCDLQNRTSCTAAASNCPYVVQYVSANTSSSGILVEDILYLMTEDAAPQIVKAPIVFGCGETQTGSFLERAAPNGLFGLGMEKISVPSILSGQGIASNSFSMCFGDDGTGRIHFGDKGSLDQQETPFVIDKSFAYMINITGATVGNDSIAAILSALVDSGTSFTYLADPLYTKLTQSFKAQVQEERRNPDPDVPFEFCFDVSPTQSTISLPEINLTTRGGSIFPANDPILLFSFQQNEYFYCLAVMKSNGLNIIGQNFMAGLRIVFDRERLTLGWKNFDCSDTTKTTKGSMNSTRVNATQVTMPKPPSNISTQKKLTISLFSLLLLLSTIL</sequence>
<evidence type="ECO:0000256" key="7">
    <source>
        <dbReference type="ARBA" id="ARBA00022801"/>
    </source>
</evidence>
<keyword evidence="7 12" id="KW-0378">Hydrolase</keyword>
<keyword evidence="5" id="KW-0732">Signal</keyword>
<dbReference type="PROSITE" id="PS51767">
    <property type="entry name" value="PEPTIDASE_A1"/>
    <property type="match status" value="1"/>
</dbReference>
<evidence type="ECO:0000256" key="3">
    <source>
        <dbReference type="ARBA" id="ARBA00022475"/>
    </source>
</evidence>
<dbReference type="PROSITE" id="PS00141">
    <property type="entry name" value="ASP_PROTEASE"/>
    <property type="match status" value="1"/>
</dbReference>
<evidence type="ECO:0000256" key="10">
    <source>
        <dbReference type="ARBA" id="ARBA00023288"/>
    </source>
</evidence>
<evidence type="ECO:0000256" key="11">
    <source>
        <dbReference type="PIRSR" id="PIRSR601461-1"/>
    </source>
</evidence>
<feature type="active site" evidence="11">
    <location>
        <position position="350"/>
    </location>
</feature>
<dbReference type="GO" id="GO:0004190">
    <property type="term" value="F:aspartic-type endopeptidase activity"/>
    <property type="evidence" value="ECO:0007669"/>
    <property type="project" value="UniProtKB-KW"/>
</dbReference>
<dbReference type="Proteomes" id="UP001055439">
    <property type="component" value="Chromosome 4"/>
</dbReference>
<keyword evidence="4 12" id="KW-0645">Protease</keyword>
<dbReference type="Pfam" id="PF14543">
    <property type="entry name" value="TAXi_N"/>
    <property type="match status" value="1"/>
</dbReference>
<dbReference type="PANTHER" id="PTHR13683:SF232">
    <property type="entry name" value="OS09G0542100 PROTEIN"/>
    <property type="match status" value="1"/>
</dbReference>
<dbReference type="FunFam" id="2.40.70.10:FF:000014">
    <property type="entry name" value="Aspartyl protease family protein 1"/>
    <property type="match status" value="1"/>
</dbReference>
<dbReference type="AlphaFoldDB" id="A0A9E7JZ98"/>
<accession>A0A9E7JZ98</accession>
<keyword evidence="8" id="KW-0472">Membrane</keyword>
<dbReference type="InterPro" id="IPR032861">
    <property type="entry name" value="TAXi_N"/>
</dbReference>
<keyword evidence="15" id="KW-1185">Reference proteome</keyword>
<evidence type="ECO:0000256" key="4">
    <source>
        <dbReference type="ARBA" id="ARBA00022670"/>
    </source>
</evidence>
<dbReference type="PRINTS" id="PR00792">
    <property type="entry name" value="PEPSIN"/>
</dbReference>
<feature type="domain" description="Peptidase A1" evidence="13">
    <location>
        <begin position="126"/>
        <end position="468"/>
    </location>
</feature>
<reference evidence="14" key="1">
    <citation type="submission" date="2022-05" db="EMBL/GenBank/DDBJ databases">
        <title>The Musa troglodytarum L. genome provides insights into the mechanism of non-climacteric behaviour and enrichment of carotenoids.</title>
        <authorList>
            <person name="Wang J."/>
        </authorList>
    </citation>
    <scope>NUCLEOTIDE SEQUENCE</scope>
    <source>
        <tissue evidence="14">Leaf</tissue>
    </source>
</reference>
<keyword evidence="6 12" id="KW-0064">Aspartyl protease</keyword>
<keyword evidence="9" id="KW-0325">Glycoprotein</keyword>
<keyword evidence="3" id="KW-1003">Cell membrane</keyword>
<dbReference type="SUPFAM" id="SSF50630">
    <property type="entry name" value="Acid proteases"/>
    <property type="match status" value="1"/>
</dbReference>
<evidence type="ECO:0000256" key="8">
    <source>
        <dbReference type="ARBA" id="ARBA00023136"/>
    </source>
</evidence>
<protein>
    <submittedName>
        <fullName evidence="14">Aspartic proteinase-like protein</fullName>
    </submittedName>
</protein>
<evidence type="ECO:0000256" key="2">
    <source>
        <dbReference type="ARBA" id="ARBA00007447"/>
    </source>
</evidence>
<evidence type="ECO:0000256" key="12">
    <source>
        <dbReference type="RuleBase" id="RU000454"/>
    </source>
</evidence>
<dbReference type="Gene3D" id="2.40.70.10">
    <property type="entry name" value="Acid Proteases"/>
    <property type="match status" value="2"/>
</dbReference>
<dbReference type="InterPro" id="IPR021109">
    <property type="entry name" value="Peptidase_aspartic_dom_sf"/>
</dbReference>
<organism evidence="14 15">
    <name type="scientific">Musa troglodytarum</name>
    <name type="common">fe'i banana</name>
    <dbReference type="NCBI Taxonomy" id="320322"/>
    <lineage>
        <taxon>Eukaryota</taxon>
        <taxon>Viridiplantae</taxon>
        <taxon>Streptophyta</taxon>
        <taxon>Embryophyta</taxon>
        <taxon>Tracheophyta</taxon>
        <taxon>Spermatophyta</taxon>
        <taxon>Magnoliopsida</taxon>
        <taxon>Liliopsida</taxon>
        <taxon>Zingiberales</taxon>
        <taxon>Musaceae</taxon>
        <taxon>Musa</taxon>
    </lineage>
</organism>
<evidence type="ECO:0000313" key="15">
    <source>
        <dbReference type="Proteomes" id="UP001055439"/>
    </source>
</evidence>
<evidence type="ECO:0000313" key="14">
    <source>
        <dbReference type="EMBL" id="URD99165.1"/>
    </source>
</evidence>
<evidence type="ECO:0000256" key="6">
    <source>
        <dbReference type="ARBA" id="ARBA00022750"/>
    </source>
</evidence>
<dbReference type="InterPro" id="IPR033121">
    <property type="entry name" value="PEPTIDASE_A1"/>
</dbReference>
<dbReference type="FunFam" id="2.40.70.10:FF:000012">
    <property type="entry name" value="Aspartyl protease family protein 1"/>
    <property type="match status" value="1"/>
</dbReference>
<comment type="similarity">
    <text evidence="2 12">Belongs to the peptidase A1 family.</text>
</comment>